<name>A0A160VEJ4_9ZZZZ</name>
<reference evidence="1" key="1">
    <citation type="submission" date="2015-10" db="EMBL/GenBank/DDBJ databases">
        <authorList>
            <person name="Gilbert D.G."/>
        </authorList>
    </citation>
    <scope>NUCLEOTIDE SEQUENCE</scope>
</reference>
<evidence type="ECO:0000313" key="1">
    <source>
        <dbReference type="EMBL" id="CUV08209.1"/>
    </source>
</evidence>
<dbReference type="AlphaFoldDB" id="A0A160VEJ4"/>
<dbReference type="EMBL" id="FAXC01000023">
    <property type="protein sequence ID" value="CUV08209.1"/>
    <property type="molecule type" value="Genomic_DNA"/>
</dbReference>
<gene>
    <name evidence="1" type="ORF">MGWOODY_Mmi1564</name>
</gene>
<organism evidence="1">
    <name type="scientific">hydrothermal vent metagenome</name>
    <dbReference type="NCBI Taxonomy" id="652676"/>
    <lineage>
        <taxon>unclassified sequences</taxon>
        <taxon>metagenomes</taxon>
        <taxon>ecological metagenomes</taxon>
    </lineage>
</organism>
<proteinExistence type="predicted"/>
<accession>A0A160VEJ4</accession>
<sequence>MANIYDERSDEHAGFATGTKVETTIDHHEVNRDLAAQTQLTIVSVAHFPTRVIATDENGIEWTLPLHSVKILEPDVQNDEIDVDDPENG</sequence>
<protein>
    <submittedName>
        <fullName evidence="1">Uncharacterized protein</fullName>
    </submittedName>
</protein>